<evidence type="ECO:0000313" key="6">
    <source>
        <dbReference type="Proteomes" id="UP000789396"/>
    </source>
</evidence>
<dbReference type="SUPFAM" id="SSF54631">
    <property type="entry name" value="CBS-domain pair"/>
    <property type="match status" value="2"/>
</dbReference>
<name>A0A9N9ELG0_9GLOM</name>
<keyword evidence="6" id="KW-1185">Reference proteome</keyword>
<dbReference type="EMBL" id="CAJVPZ010016865">
    <property type="protein sequence ID" value="CAG8676462.1"/>
    <property type="molecule type" value="Genomic_DNA"/>
</dbReference>
<dbReference type="OrthoDB" id="449052at2759"/>
<keyword evidence="2 3" id="KW-0129">CBS domain</keyword>
<evidence type="ECO:0000256" key="1">
    <source>
        <dbReference type="ARBA" id="ARBA00022737"/>
    </source>
</evidence>
<evidence type="ECO:0000256" key="3">
    <source>
        <dbReference type="PROSITE-ProRule" id="PRU00703"/>
    </source>
</evidence>
<reference evidence="5" key="1">
    <citation type="submission" date="2021-06" db="EMBL/GenBank/DDBJ databases">
        <authorList>
            <person name="Kallberg Y."/>
            <person name="Tangrot J."/>
            <person name="Rosling A."/>
        </authorList>
    </citation>
    <scope>NUCLEOTIDE SEQUENCE</scope>
    <source>
        <strain evidence="5">IN212</strain>
    </source>
</reference>
<dbReference type="PANTHER" id="PTHR13780">
    <property type="entry name" value="AMP-ACTIVATED PROTEIN KINASE, GAMMA REGULATORY SUBUNIT"/>
    <property type="match status" value="1"/>
</dbReference>
<keyword evidence="1" id="KW-0677">Repeat</keyword>
<feature type="domain" description="CBS" evidence="4">
    <location>
        <begin position="177"/>
        <end position="235"/>
    </location>
</feature>
<dbReference type="AlphaFoldDB" id="A0A9N9ELG0"/>
<dbReference type="InterPro" id="IPR046342">
    <property type="entry name" value="CBS_dom_sf"/>
</dbReference>
<feature type="domain" description="CBS" evidence="4">
    <location>
        <begin position="16"/>
        <end position="77"/>
    </location>
</feature>
<evidence type="ECO:0000256" key="2">
    <source>
        <dbReference type="ARBA" id="ARBA00023122"/>
    </source>
</evidence>
<comment type="caution">
    <text evidence="5">The sequence shown here is derived from an EMBL/GenBank/DDBJ whole genome shotgun (WGS) entry which is preliminary data.</text>
</comment>
<organism evidence="5 6">
    <name type="scientific">Racocetra fulgida</name>
    <dbReference type="NCBI Taxonomy" id="60492"/>
    <lineage>
        <taxon>Eukaryota</taxon>
        <taxon>Fungi</taxon>
        <taxon>Fungi incertae sedis</taxon>
        <taxon>Mucoromycota</taxon>
        <taxon>Glomeromycotina</taxon>
        <taxon>Glomeromycetes</taxon>
        <taxon>Diversisporales</taxon>
        <taxon>Gigasporaceae</taxon>
        <taxon>Racocetra</taxon>
    </lineage>
</organism>
<feature type="non-terminal residue" evidence="5">
    <location>
        <position position="245"/>
    </location>
</feature>
<proteinExistence type="predicted"/>
<dbReference type="Proteomes" id="UP000789396">
    <property type="component" value="Unassembled WGS sequence"/>
</dbReference>
<accession>A0A9N9ELG0</accession>
<dbReference type="InterPro" id="IPR000644">
    <property type="entry name" value="CBS_dom"/>
</dbReference>
<dbReference type="SMART" id="SM00116">
    <property type="entry name" value="CBS"/>
    <property type="match status" value="3"/>
</dbReference>
<dbReference type="Pfam" id="PF00571">
    <property type="entry name" value="CBS"/>
    <property type="match status" value="2"/>
</dbReference>
<protein>
    <submittedName>
        <fullName evidence="5">16856_t:CDS:1</fullName>
    </submittedName>
</protein>
<sequence length="245" mass="27558">MASNLVEKTPNELCEATKKPTLIVARPTITVREALRMMANHNIVSLPIYSHHSDNIVTIVDIVDILNYIIKEAVADEKLPSKINSEKARNLDSQIEAVMTLDSDQESYRIFNTDANECIKNTLKAYSKGIHRSLVIDYNNKIPPYILTQSDIIKYIQAHPECLPTIDFKSSLRSLGLFKGRNVVTGYDHETALNVYRRMAEHKLTGIAIVNRERELVGNLSASDLRGLSYESIDSLVSLVLEFLA</sequence>
<gene>
    <name evidence="5" type="ORF">RFULGI_LOCUS9434</name>
</gene>
<dbReference type="Gene3D" id="3.10.580.10">
    <property type="entry name" value="CBS-domain"/>
    <property type="match status" value="2"/>
</dbReference>
<dbReference type="InterPro" id="IPR050511">
    <property type="entry name" value="AMPK_gamma/SDS23_families"/>
</dbReference>
<evidence type="ECO:0000313" key="5">
    <source>
        <dbReference type="EMBL" id="CAG8676462.1"/>
    </source>
</evidence>
<evidence type="ECO:0000259" key="4">
    <source>
        <dbReference type="PROSITE" id="PS51371"/>
    </source>
</evidence>
<dbReference type="PROSITE" id="PS51371">
    <property type="entry name" value="CBS"/>
    <property type="match status" value="2"/>
</dbReference>